<dbReference type="EMBL" id="CP159373">
    <property type="protein sequence ID" value="XCN74453.1"/>
    <property type="molecule type" value="Genomic_DNA"/>
</dbReference>
<evidence type="ECO:0000259" key="3">
    <source>
        <dbReference type="Pfam" id="PF00881"/>
    </source>
</evidence>
<dbReference type="InterPro" id="IPR000415">
    <property type="entry name" value="Nitroreductase-like"/>
</dbReference>
<sequence length="188" mass="21282">MTFDELLKNRRSVRNYQDKPVAVDLIQEMIRESTLAPNAGNEQPWKYIIVNNREMLKKISDESKKNILARIAANPDDYAKKYQGMLENESFNVFYNAPCLVIILGLSHLKNLSVDCALAAGYFMLAASSRGLGTCWVNLGTEIHDQDMLRELEIPDNCTIVAPIILGYPENIPSVPKRKEAEIVKIIR</sequence>
<reference evidence="4" key="1">
    <citation type="journal article" date="2024" name="Syst. Appl. Microbiol.">
        <title>First single-strain enrichments of Electrothrix cable bacteria, description of E. aestuarii sp. nov. and E. rattekaaiensis sp. nov., and proposal of a cable bacteria taxonomy following the rules of the SeqCode.</title>
        <authorList>
            <person name="Plum-Jensen L.E."/>
            <person name="Schramm A."/>
            <person name="Marshall I.P.G."/>
        </authorList>
    </citation>
    <scope>NUCLEOTIDE SEQUENCE</scope>
    <source>
        <strain evidence="4">Rat1</strain>
    </source>
</reference>
<evidence type="ECO:0000256" key="1">
    <source>
        <dbReference type="ARBA" id="ARBA00007118"/>
    </source>
</evidence>
<comment type="similarity">
    <text evidence="1">Belongs to the nitroreductase family.</text>
</comment>
<accession>A0AAU8LY18</accession>
<name>A0AAU8LY18_9BACT</name>
<dbReference type="InterPro" id="IPR029479">
    <property type="entry name" value="Nitroreductase"/>
</dbReference>
<dbReference type="Gene3D" id="3.40.109.10">
    <property type="entry name" value="NADH Oxidase"/>
    <property type="match status" value="1"/>
</dbReference>
<reference evidence="4" key="2">
    <citation type="submission" date="2024-06" db="EMBL/GenBank/DDBJ databases">
        <authorList>
            <person name="Plum-Jensen L.E."/>
            <person name="Schramm A."/>
            <person name="Marshall I.P.G."/>
        </authorList>
    </citation>
    <scope>NUCLEOTIDE SEQUENCE</scope>
    <source>
        <strain evidence="4">Rat1</strain>
    </source>
</reference>
<dbReference type="SUPFAM" id="SSF55469">
    <property type="entry name" value="FMN-dependent nitroreductase-like"/>
    <property type="match status" value="1"/>
</dbReference>
<keyword evidence="2" id="KW-0560">Oxidoreductase</keyword>
<proteinExistence type="inferred from homology"/>
<dbReference type="Pfam" id="PF00881">
    <property type="entry name" value="Nitroreductase"/>
    <property type="match status" value="1"/>
</dbReference>
<dbReference type="PANTHER" id="PTHR43673">
    <property type="entry name" value="NAD(P)H NITROREDUCTASE YDGI-RELATED"/>
    <property type="match status" value="1"/>
</dbReference>
<protein>
    <submittedName>
        <fullName evidence="4">Nitroreductase family protein</fullName>
    </submittedName>
</protein>
<dbReference type="GO" id="GO:0016491">
    <property type="term" value="F:oxidoreductase activity"/>
    <property type="evidence" value="ECO:0007669"/>
    <property type="project" value="UniProtKB-KW"/>
</dbReference>
<feature type="domain" description="Nitroreductase" evidence="3">
    <location>
        <begin position="7"/>
        <end position="168"/>
    </location>
</feature>
<evidence type="ECO:0000256" key="2">
    <source>
        <dbReference type="ARBA" id="ARBA00023002"/>
    </source>
</evidence>
<dbReference type="PANTHER" id="PTHR43673:SF10">
    <property type="entry name" value="NADH DEHYDROGENASE_NAD(P)H NITROREDUCTASE XCC3605-RELATED"/>
    <property type="match status" value="1"/>
</dbReference>
<dbReference type="AlphaFoldDB" id="A0AAU8LY18"/>
<organism evidence="4">
    <name type="scientific">Candidatus Electrothrix aestuarii</name>
    <dbReference type="NCBI Taxonomy" id="3062594"/>
    <lineage>
        <taxon>Bacteria</taxon>
        <taxon>Pseudomonadati</taxon>
        <taxon>Thermodesulfobacteriota</taxon>
        <taxon>Desulfobulbia</taxon>
        <taxon>Desulfobulbales</taxon>
        <taxon>Desulfobulbaceae</taxon>
        <taxon>Candidatus Electrothrix</taxon>
    </lineage>
</organism>
<gene>
    <name evidence="4" type="ORF">Q3M24_06820</name>
</gene>
<dbReference type="KEGG" id="eaj:Q3M24_06820"/>
<evidence type="ECO:0000313" key="4">
    <source>
        <dbReference type="EMBL" id="XCN74453.1"/>
    </source>
</evidence>